<name>A0A915B181_PARUN</name>
<keyword evidence="12" id="KW-1185">Reference proteome</keyword>
<dbReference type="Gene3D" id="2.70.98.30">
    <property type="entry name" value="Golgi alpha-mannosidase II, domain 4"/>
    <property type="match status" value="1"/>
</dbReference>
<dbReference type="InterPro" id="IPR011013">
    <property type="entry name" value="Gal_mutarotase_sf_dom"/>
</dbReference>
<dbReference type="Gene3D" id="3.20.110.10">
    <property type="entry name" value="Glycoside hydrolase 38, N terminal domain"/>
    <property type="match status" value="1"/>
</dbReference>
<dbReference type="InterPro" id="IPR028995">
    <property type="entry name" value="Glyco_hydro_57/38_cen_sf"/>
</dbReference>
<keyword evidence="4 10" id="KW-0479">Metal-binding</keyword>
<dbReference type="GO" id="GO:0006013">
    <property type="term" value="P:mannose metabolic process"/>
    <property type="evidence" value="ECO:0007669"/>
    <property type="project" value="InterPro"/>
</dbReference>
<dbReference type="InterPro" id="IPR013780">
    <property type="entry name" value="Glyco_hydro_b"/>
</dbReference>
<keyword evidence="10" id="KW-0732">Signal</keyword>
<evidence type="ECO:0000256" key="6">
    <source>
        <dbReference type="ARBA" id="ARBA00022833"/>
    </source>
</evidence>
<evidence type="ECO:0000256" key="4">
    <source>
        <dbReference type="ARBA" id="ARBA00022723"/>
    </source>
</evidence>
<dbReference type="PANTHER" id="PTHR11607:SF3">
    <property type="entry name" value="LYSOSOMAL ALPHA-MANNOSIDASE"/>
    <property type="match status" value="1"/>
</dbReference>
<proteinExistence type="inferred from homology"/>
<feature type="domain" description="Glycoside hydrolase family 38 central" evidence="11">
    <location>
        <begin position="368"/>
        <end position="443"/>
    </location>
</feature>
<dbReference type="Pfam" id="PF09261">
    <property type="entry name" value="Alpha-mann_mid"/>
    <property type="match status" value="1"/>
</dbReference>
<dbReference type="SUPFAM" id="SSF88688">
    <property type="entry name" value="Families 57/38 glycoside transferase middle domain"/>
    <property type="match status" value="1"/>
</dbReference>
<dbReference type="Gene3D" id="2.60.40.1180">
    <property type="entry name" value="Golgi alpha-mannosidase II"/>
    <property type="match status" value="1"/>
</dbReference>
<evidence type="ECO:0000313" key="14">
    <source>
        <dbReference type="WBParaSite" id="PgR021_g053_t02"/>
    </source>
</evidence>
<dbReference type="FunFam" id="2.70.98.30:FF:000003">
    <property type="entry name" value="Alpha-mannosidase"/>
    <property type="match status" value="1"/>
</dbReference>
<evidence type="ECO:0000256" key="1">
    <source>
        <dbReference type="ARBA" id="ARBA00000365"/>
    </source>
</evidence>
<reference evidence="13 14" key="1">
    <citation type="submission" date="2022-11" db="UniProtKB">
        <authorList>
            <consortium name="WormBaseParasite"/>
        </authorList>
    </citation>
    <scope>IDENTIFICATION</scope>
</reference>
<evidence type="ECO:0000256" key="8">
    <source>
        <dbReference type="ARBA" id="ARBA00023180"/>
    </source>
</evidence>
<dbReference type="WBParaSite" id="PgR021_g053_t02">
    <property type="protein sequence ID" value="PgR021_g053_t02"/>
    <property type="gene ID" value="PgR021_g053"/>
</dbReference>
<keyword evidence="9 10" id="KW-0326">Glycosidase</keyword>
<dbReference type="InterPro" id="IPR011330">
    <property type="entry name" value="Glyco_hydro/deAcase_b/a-brl"/>
</dbReference>
<dbReference type="CDD" id="cd10810">
    <property type="entry name" value="GH38N_AMII_LAM_like"/>
    <property type="match status" value="1"/>
</dbReference>
<evidence type="ECO:0000313" key="12">
    <source>
        <dbReference type="Proteomes" id="UP000887569"/>
    </source>
</evidence>
<dbReference type="SUPFAM" id="SSF74650">
    <property type="entry name" value="Galactose mutarotase-like"/>
    <property type="match status" value="1"/>
</dbReference>
<dbReference type="FunFam" id="1.20.1270.50:FF:000003">
    <property type="entry name" value="Alpha-mannosidase"/>
    <property type="match status" value="1"/>
</dbReference>
<dbReference type="Pfam" id="PF01074">
    <property type="entry name" value="Glyco_hydro_38N"/>
    <property type="match status" value="1"/>
</dbReference>
<organism evidence="12 15">
    <name type="scientific">Parascaris univalens</name>
    <name type="common">Nematode worm</name>
    <dbReference type="NCBI Taxonomy" id="6257"/>
    <lineage>
        <taxon>Eukaryota</taxon>
        <taxon>Metazoa</taxon>
        <taxon>Ecdysozoa</taxon>
        <taxon>Nematoda</taxon>
        <taxon>Chromadorea</taxon>
        <taxon>Rhabditida</taxon>
        <taxon>Spirurina</taxon>
        <taxon>Ascaridomorpha</taxon>
        <taxon>Ascaridoidea</taxon>
        <taxon>Ascarididae</taxon>
        <taxon>Parascaris</taxon>
    </lineage>
</organism>
<dbReference type="Gene3D" id="1.20.1270.50">
    <property type="entry name" value="Glycoside hydrolase family 38, central domain"/>
    <property type="match status" value="2"/>
</dbReference>
<evidence type="ECO:0000259" key="11">
    <source>
        <dbReference type="SMART" id="SM00872"/>
    </source>
</evidence>
<evidence type="ECO:0000256" key="10">
    <source>
        <dbReference type="RuleBase" id="RU361199"/>
    </source>
</evidence>
<comment type="cofactor">
    <cofactor evidence="10">
        <name>Zn(2+)</name>
        <dbReference type="ChEBI" id="CHEBI:29105"/>
    </cofactor>
    <text evidence="10">Binds 1 zinc ion per subunit.</text>
</comment>
<feature type="chain" id="PRO_5041476632" description="Alpha-mannosidase" evidence="10">
    <location>
        <begin position="30"/>
        <end position="1009"/>
    </location>
</feature>
<dbReference type="InterPro" id="IPR015341">
    <property type="entry name" value="Glyco_hydro_38_cen"/>
</dbReference>
<accession>A0A915B181</accession>
<dbReference type="Pfam" id="PF07748">
    <property type="entry name" value="Glyco_hydro_38C"/>
    <property type="match status" value="1"/>
</dbReference>
<feature type="signal peptide" evidence="10">
    <location>
        <begin position="1"/>
        <end position="29"/>
    </location>
</feature>
<dbReference type="InterPro" id="IPR041147">
    <property type="entry name" value="GH38_C"/>
</dbReference>
<dbReference type="FunFam" id="1.20.1270.50:FF:000002">
    <property type="entry name" value="Alpha-mannosidase"/>
    <property type="match status" value="1"/>
</dbReference>
<evidence type="ECO:0000256" key="5">
    <source>
        <dbReference type="ARBA" id="ARBA00022801"/>
    </source>
</evidence>
<evidence type="ECO:0000313" key="13">
    <source>
        <dbReference type="WBParaSite" id="PgR021_g053_t01"/>
    </source>
</evidence>
<dbReference type="Gene3D" id="2.60.40.1360">
    <property type="match status" value="1"/>
</dbReference>
<comment type="similarity">
    <text evidence="2 10">Belongs to the glycosyl hydrolase 38 family.</text>
</comment>
<dbReference type="WBParaSite" id="PgR021_g053_t01">
    <property type="protein sequence ID" value="PgR021_g053_t01"/>
    <property type="gene ID" value="PgR021_g053"/>
</dbReference>
<comment type="catalytic activity">
    <reaction evidence="1">
        <text>Hydrolysis of terminal, non-reducing alpha-D-mannose residues in alpha-D-mannosides.</text>
        <dbReference type="EC" id="3.2.1.24"/>
    </reaction>
</comment>
<dbReference type="SMART" id="SM00872">
    <property type="entry name" value="Alpha-mann_mid"/>
    <property type="match status" value="1"/>
</dbReference>
<evidence type="ECO:0000256" key="7">
    <source>
        <dbReference type="ARBA" id="ARBA00023157"/>
    </source>
</evidence>
<dbReference type="InterPro" id="IPR000602">
    <property type="entry name" value="Glyco_hydro_38_N"/>
</dbReference>
<dbReference type="InterPro" id="IPR027291">
    <property type="entry name" value="Glyco_hydro_38_N_sf"/>
</dbReference>
<dbReference type="Pfam" id="PF17677">
    <property type="entry name" value="Glyco_hydro38C2"/>
    <property type="match status" value="1"/>
</dbReference>
<keyword evidence="6 10" id="KW-0862">Zinc</keyword>
<dbReference type="SUPFAM" id="SSF88713">
    <property type="entry name" value="Glycoside hydrolase/deacetylase"/>
    <property type="match status" value="1"/>
</dbReference>
<dbReference type="InterPro" id="IPR050843">
    <property type="entry name" value="Glycosyl_Hydrlase_38"/>
</dbReference>
<dbReference type="PANTHER" id="PTHR11607">
    <property type="entry name" value="ALPHA-MANNOSIDASE"/>
    <property type="match status" value="1"/>
</dbReference>
<dbReference type="GO" id="GO:0046872">
    <property type="term" value="F:metal ion binding"/>
    <property type="evidence" value="ECO:0007669"/>
    <property type="project" value="UniProtKB-KW"/>
</dbReference>
<evidence type="ECO:0000256" key="3">
    <source>
        <dbReference type="ARBA" id="ARBA00012752"/>
    </source>
</evidence>
<dbReference type="EC" id="3.2.1.-" evidence="10"/>
<evidence type="ECO:0000313" key="15">
    <source>
        <dbReference type="WBParaSite" id="PgR021_g053_t05"/>
    </source>
</evidence>
<evidence type="ECO:0000256" key="2">
    <source>
        <dbReference type="ARBA" id="ARBA00009792"/>
    </source>
</evidence>
<dbReference type="GO" id="GO:0005764">
    <property type="term" value="C:lysosome"/>
    <property type="evidence" value="ECO:0007669"/>
    <property type="project" value="TreeGrafter"/>
</dbReference>
<protein>
    <recommendedName>
        <fullName evidence="3 10">Alpha-mannosidase</fullName>
        <ecNumber evidence="10">3.2.1.-</ecNumber>
    </recommendedName>
</protein>
<sequence length="1009" mass="115282">MWYSRATRWMSIRISALILVVHILHQACGDKCSWQNCNQWSKEKDILNVHLICHTHDDLGWIKTVDEYYYGARKNLVPVGVQYILNTVTTELQKDLSRRFSWAETGFLWRWINSHSDFQRHNLAKLVQKGQIEIVGGGWVQNDEATTHYVDIIDQMAFGLRKLNETFGKCGAPRVAWQIDPFGHSKEMANLFAMMDFEGLFFARLHYLEKAIRLQNNSLEFIWNASDDLKTNILTGAFYQDNYGPPEGFCFDSLCSDEPIIDDEDQKDLYNVEKKLTAFLKHVKQQASHLRTNHIMLLMGSDFQYTNANEWFTNLDKLIKYVNAKVSETKVMVFYSTPACYVDALNEVQPHLPLKNDDFFPYASSNHSYWSGYFTSRPTFKGFIRKSSSFLQLSKQLDAFACLGSMDESNLDILRKANALVQHHDAITGTAKENVTRDYEKRLAAAWNEGEQVINDALMKLAIKDRSKHLPKQMICPLINETFCEITRSSEQLTITVFNSNSHSLSTVVRIPYYSNDAVVSGPRGDHIEPQLIRTFFGTSQLESTKQAPYELLIPVEVSALGFATYFVANKTSEQSKEVTSSKYAKHKDGAGGIIQQSSAISAVNLSNGIIEVDFDENGYVSMVKNIRSGISMKLRQEFLYYEGLGFRKGDNQSSGAYVFRPNGTDAKSLSSKITLEIVQGPLISEARQTINEWTTQIIRLIKDKNYIEFEWTIGPIPKEKEWPITKEVITRYTTNIASNGQFFTDANGRQIISRKRNFSPSFEYINSEPVAGNYYPVTSRIFIKDTNTQLTVLNDRSQGGSSLHDGEIELMLHRRAFYDDHWGVEEALDEPGESGKGLVARGIHWMIVDTPNASPRIHRSLAFELFNSPLLSFAPLQSTIDHYQAAYNTLYSGLTRTLPDHVNIVTLEQWTGKSLLLRLEHIFQNNEDRLLSQPITVDLKGLFTSFNVISLEELNLAANREKRTSSSRWSKAWNRSNRFSDRYGEGLSIELKPMEIRTFRMEVDKKTC</sequence>
<keyword evidence="8" id="KW-0325">Glycoprotein</keyword>
<dbReference type="AlphaFoldDB" id="A0A915B181"/>
<dbReference type="Proteomes" id="UP000887569">
    <property type="component" value="Unplaced"/>
</dbReference>
<dbReference type="GO" id="GO:0004559">
    <property type="term" value="F:alpha-mannosidase activity"/>
    <property type="evidence" value="ECO:0007669"/>
    <property type="project" value="UniProtKB-EC"/>
</dbReference>
<dbReference type="InterPro" id="IPR037094">
    <property type="entry name" value="Glyco_hydro_38_cen_sf"/>
</dbReference>
<keyword evidence="5 10" id="KW-0378">Hydrolase</keyword>
<keyword evidence="7" id="KW-1015">Disulfide bond</keyword>
<dbReference type="FunFam" id="3.20.110.10:FF:000001">
    <property type="entry name" value="Alpha-mannosidase"/>
    <property type="match status" value="1"/>
</dbReference>
<dbReference type="WBParaSite" id="PgR021_g053_t05">
    <property type="protein sequence ID" value="PgR021_g053_t05"/>
    <property type="gene ID" value="PgR021_g053"/>
</dbReference>
<evidence type="ECO:0000256" key="9">
    <source>
        <dbReference type="ARBA" id="ARBA00023295"/>
    </source>
</evidence>
<dbReference type="GO" id="GO:0030246">
    <property type="term" value="F:carbohydrate binding"/>
    <property type="evidence" value="ECO:0007669"/>
    <property type="project" value="InterPro"/>
</dbReference>
<dbReference type="InterPro" id="IPR011682">
    <property type="entry name" value="Glyco_hydro_38_C"/>
</dbReference>